<dbReference type="PANTHER" id="PTHR42894">
    <property type="entry name" value="N-(5'-PHOSPHORIBOSYL)ANTHRANILATE ISOMERASE"/>
    <property type="match status" value="1"/>
</dbReference>
<keyword evidence="12" id="KW-1185">Reference proteome</keyword>
<dbReference type="AlphaFoldDB" id="A0A0R0CI91"/>
<dbReference type="SUPFAM" id="SSF51366">
    <property type="entry name" value="Ribulose-phoshate binding barrel"/>
    <property type="match status" value="1"/>
</dbReference>
<dbReference type="HAMAP" id="MF_00135">
    <property type="entry name" value="PRAI"/>
    <property type="match status" value="1"/>
</dbReference>
<gene>
    <name evidence="9" type="primary">trpF</name>
    <name evidence="11" type="ORF">ABB29_10545</name>
</gene>
<dbReference type="InterPro" id="IPR013785">
    <property type="entry name" value="Aldolase_TIM"/>
</dbReference>
<proteinExistence type="inferred from homology"/>
<name>A0A0R0CI91_9GAMM</name>
<dbReference type="InterPro" id="IPR001240">
    <property type="entry name" value="PRAI_dom"/>
</dbReference>
<evidence type="ECO:0000256" key="8">
    <source>
        <dbReference type="ARBA" id="ARBA00023235"/>
    </source>
</evidence>
<evidence type="ECO:0000256" key="7">
    <source>
        <dbReference type="ARBA" id="ARBA00023141"/>
    </source>
</evidence>
<dbReference type="OrthoDB" id="9796196at2"/>
<dbReference type="EC" id="5.3.1.24" evidence="3 9"/>
<dbReference type="CDD" id="cd00405">
    <property type="entry name" value="PRAI"/>
    <property type="match status" value="1"/>
</dbReference>
<dbReference type="Pfam" id="PF00697">
    <property type="entry name" value="PRAI"/>
    <property type="match status" value="1"/>
</dbReference>
<dbReference type="Gene3D" id="3.20.20.70">
    <property type="entry name" value="Aldolase class I"/>
    <property type="match status" value="1"/>
</dbReference>
<evidence type="ECO:0000259" key="10">
    <source>
        <dbReference type="Pfam" id="PF00697"/>
    </source>
</evidence>
<evidence type="ECO:0000256" key="1">
    <source>
        <dbReference type="ARBA" id="ARBA00001164"/>
    </source>
</evidence>
<keyword evidence="5 9" id="KW-0028">Amino-acid biosynthesis</keyword>
<dbReference type="PANTHER" id="PTHR42894:SF1">
    <property type="entry name" value="N-(5'-PHOSPHORIBOSYL)ANTHRANILATE ISOMERASE"/>
    <property type="match status" value="1"/>
</dbReference>
<comment type="caution">
    <text evidence="11">The sequence shown here is derived from an EMBL/GenBank/DDBJ whole genome shotgun (WGS) entry which is preliminary data.</text>
</comment>
<comment type="pathway">
    <text evidence="2 9">Amino-acid biosynthesis; L-tryptophan biosynthesis; L-tryptophan from chorismate: step 3/5.</text>
</comment>
<dbReference type="InterPro" id="IPR044643">
    <property type="entry name" value="TrpF_fam"/>
</dbReference>
<evidence type="ECO:0000256" key="5">
    <source>
        <dbReference type="ARBA" id="ARBA00022605"/>
    </source>
</evidence>
<organism evidence="11 12">
    <name type="scientific">Pseudoxanthomonas dokdonensis</name>
    <dbReference type="NCBI Taxonomy" id="344882"/>
    <lineage>
        <taxon>Bacteria</taxon>
        <taxon>Pseudomonadati</taxon>
        <taxon>Pseudomonadota</taxon>
        <taxon>Gammaproteobacteria</taxon>
        <taxon>Lysobacterales</taxon>
        <taxon>Lysobacteraceae</taxon>
        <taxon>Pseudoxanthomonas</taxon>
    </lineage>
</organism>
<dbReference type="PATRIC" id="fig|344882.3.peg.480"/>
<comment type="similarity">
    <text evidence="9">Belongs to the TrpF family.</text>
</comment>
<evidence type="ECO:0000256" key="6">
    <source>
        <dbReference type="ARBA" id="ARBA00022822"/>
    </source>
</evidence>
<dbReference type="UniPathway" id="UPA00035">
    <property type="reaction ID" value="UER00042"/>
</dbReference>
<feature type="domain" description="N-(5'phosphoribosyl) anthranilate isomerase (PRAI)" evidence="10">
    <location>
        <begin position="16"/>
        <end position="213"/>
    </location>
</feature>
<accession>A0A0R0CI91</accession>
<keyword evidence="8 9" id="KW-0413">Isomerase</keyword>
<dbReference type="GO" id="GO:0000162">
    <property type="term" value="P:L-tryptophan biosynthetic process"/>
    <property type="evidence" value="ECO:0007669"/>
    <property type="project" value="UniProtKB-UniRule"/>
</dbReference>
<evidence type="ECO:0000256" key="4">
    <source>
        <dbReference type="ARBA" id="ARBA00022272"/>
    </source>
</evidence>
<dbReference type="STRING" id="344882.ABB29_10545"/>
<evidence type="ECO:0000313" key="12">
    <source>
        <dbReference type="Proteomes" id="UP000052052"/>
    </source>
</evidence>
<evidence type="ECO:0000256" key="3">
    <source>
        <dbReference type="ARBA" id="ARBA00012572"/>
    </source>
</evidence>
<keyword evidence="7 9" id="KW-0057">Aromatic amino acid biosynthesis</keyword>
<reference evidence="11 12" key="1">
    <citation type="submission" date="2015-05" db="EMBL/GenBank/DDBJ databases">
        <title>Genome sequencing and analysis of members of genus Stenotrophomonas.</title>
        <authorList>
            <person name="Patil P.P."/>
            <person name="Midha S."/>
            <person name="Patil P.B."/>
        </authorList>
    </citation>
    <scope>NUCLEOTIDE SEQUENCE [LARGE SCALE GENOMIC DNA]</scope>
    <source>
        <strain evidence="11 12">DSM 21858</strain>
    </source>
</reference>
<dbReference type="Proteomes" id="UP000052052">
    <property type="component" value="Unassembled WGS sequence"/>
</dbReference>
<dbReference type="EMBL" id="LDJL01000011">
    <property type="protein sequence ID" value="KRG68902.1"/>
    <property type="molecule type" value="Genomic_DNA"/>
</dbReference>
<comment type="catalytic activity">
    <reaction evidence="1 9">
        <text>N-(5-phospho-beta-D-ribosyl)anthranilate = 1-(2-carboxyphenylamino)-1-deoxy-D-ribulose 5-phosphate</text>
        <dbReference type="Rhea" id="RHEA:21540"/>
        <dbReference type="ChEBI" id="CHEBI:18277"/>
        <dbReference type="ChEBI" id="CHEBI:58613"/>
        <dbReference type="EC" id="5.3.1.24"/>
    </reaction>
</comment>
<evidence type="ECO:0000256" key="2">
    <source>
        <dbReference type="ARBA" id="ARBA00004664"/>
    </source>
</evidence>
<dbReference type="GO" id="GO:0004640">
    <property type="term" value="F:phosphoribosylanthranilate isomerase activity"/>
    <property type="evidence" value="ECO:0007669"/>
    <property type="project" value="UniProtKB-UniRule"/>
</dbReference>
<protein>
    <recommendedName>
        <fullName evidence="4 9">N-(5'-phosphoribosyl)anthranilate isomerase</fullName>
        <shortName evidence="9">PRAI</shortName>
        <ecNumber evidence="3 9">5.3.1.24</ecNumber>
    </recommendedName>
</protein>
<dbReference type="InterPro" id="IPR011060">
    <property type="entry name" value="RibuloseP-bd_barrel"/>
</dbReference>
<keyword evidence="6 9" id="KW-0822">Tryptophan biosynthesis</keyword>
<evidence type="ECO:0000256" key="9">
    <source>
        <dbReference type="HAMAP-Rule" id="MF_00135"/>
    </source>
</evidence>
<sequence>METAGGGHPVSHTRIKFCGLTRAQDVHSAIELGVDYIGLVFAHHSRRRVTLQQALSLRALVPEEIAVVALLMDNPVDEVRSMVEQLRPELLQFHGSEDEAFCRQFDVPYWKAIAMGGRQPAEVSALLPVFSSASGFLFDGHGAGEAGGSGAVFDWRQMPEASSGTPFLLAGGLSPGNVATAIHVARPWGVDVSSGIESAPGIKDAEKMRGFVEAVRRADVAAG</sequence>
<evidence type="ECO:0000313" key="11">
    <source>
        <dbReference type="EMBL" id="KRG68902.1"/>
    </source>
</evidence>